<organism evidence="2 3">
    <name type="scientific">Dyella flava</name>
    <dbReference type="NCBI Taxonomy" id="1920170"/>
    <lineage>
        <taxon>Bacteria</taxon>
        <taxon>Pseudomonadati</taxon>
        <taxon>Pseudomonadota</taxon>
        <taxon>Gammaproteobacteria</taxon>
        <taxon>Lysobacterales</taxon>
        <taxon>Rhodanobacteraceae</taxon>
        <taxon>Dyella</taxon>
    </lineage>
</organism>
<evidence type="ECO:0000313" key="3">
    <source>
        <dbReference type="Proteomes" id="UP001430149"/>
    </source>
</evidence>
<dbReference type="GO" id="GO:0003677">
    <property type="term" value="F:DNA binding"/>
    <property type="evidence" value="ECO:0007669"/>
    <property type="project" value="UniProtKB-KW"/>
</dbReference>
<evidence type="ECO:0000313" key="2">
    <source>
        <dbReference type="EMBL" id="MBM7124464.1"/>
    </source>
</evidence>
<proteinExistence type="predicted"/>
<keyword evidence="3" id="KW-1185">Reference proteome</keyword>
<dbReference type="InterPro" id="IPR018640">
    <property type="entry name" value="DUF2063"/>
</dbReference>
<accession>A0ABS2K030</accession>
<gene>
    <name evidence="2" type="ORF">ISP19_03650</name>
</gene>
<evidence type="ECO:0000259" key="1">
    <source>
        <dbReference type="Pfam" id="PF09836"/>
    </source>
</evidence>
<protein>
    <submittedName>
        <fullName evidence="2">DNA-binding domain-containing protein</fullName>
    </submittedName>
</protein>
<dbReference type="Proteomes" id="UP001430149">
    <property type="component" value="Unassembled WGS sequence"/>
</dbReference>
<dbReference type="InterPro" id="IPR044922">
    <property type="entry name" value="DUF2063_N_sf"/>
</dbReference>
<sequence>MKATLASFQDAFVDALYGQAPHDSRVAALVGQPGFAVYRNTVFQGSVDALEANFPAVLRLVGEDWFRATAAEYVALSPPTEARLLHYGRNFPDFLAAFEPARPLPYLPSVARLDYLWVEAHVAPDAGHITVADLLGWPPQLLERATLRVHPSARWHWFANEPAYTIWRANREGVDVPDDLVWEGEGALLLRPLSNVVWQPLSIGACALLDACAGECDLESAAKRALECEPDMNLSECISMLLTVGAIAEIAMHDTTP</sequence>
<name>A0ABS2K030_9GAMM</name>
<dbReference type="Pfam" id="PF09836">
    <property type="entry name" value="DUF2063"/>
    <property type="match status" value="1"/>
</dbReference>
<reference evidence="2" key="1">
    <citation type="submission" date="2020-10" db="EMBL/GenBank/DDBJ databases">
        <title>Phylogeny of dyella-like bacteria.</title>
        <authorList>
            <person name="Fu J."/>
        </authorList>
    </citation>
    <scope>NUCLEOTIDE SEQUENCE</scope>
    <source>
        <strain evidence="2">DHOC52</strain>
    </source>
</reference>
<comment type="caution">
    <text evidence="2">The sequence shown here is derived from an EMBL/GenBank/DDBJ whole genome shotgun (WGS) entry which is preliminary data.</text>
</comment>
<dbReference type="RefSeq" id="WP_204679989.1">
    <property type="nucleotide sequence ID" value="NZ_BSNR01000017.1"/>
</dbReference>
<feature type="domain" description="Putative DNA-binding" evidence="1">
    <location>
        <begin position="8"/>
        <end position="95"/>
    </location>
</feature>
<dbReference type="EMBL" id="JADIKE010000027">
    <property type="protein sequence ID" value="MBM7124464.1"/>
    <property type="molecule type" value="Genomic_DNA"/>
</dbReference>
<dbReference type="Gene3D" id="1.10.150.690">
    <property type="entry name" value="DUF2063"/>
    <property type="match status" value="1"/>
</dbReference>
<keyword evidence="2" id="KW-0238">DNA-binding</keyword>